<dbReference type="EMBL" id="CP000112">
    <property type="protein sequence ID" value="ABB40438.1"/>
    <property type="molecule type" value="Genomic_DNA"/>
</dbReference>
<dbReference type="STRING" id="207559.Dde_3645"/>
<dbReference type="AlphaFoldDB" id="Q30V58"/>
<feature type="coiled-coil region" evidence="4">
    <location>
        <begin position="95"/>
        <end position="122"/>
    </location>
</feature>
<dbReference type="Pfam" id="PF13181">
    <property type="entry name" value="TPR_8"/>
    <property type="match status" value="1"/>
</dbReference>
<dbReference type="InterPro" id="IPR011990">
    <property type="entry name" value="TPR-like_helical_dom_sf"/>
</dbReference>
<organism evidence="5 6">
    <name type="scientific">Oleidesulfovibrio alaskensis (strain ATCC BAA-1058 / DSM 17464 / G20)</name>
    <name type="common">Desulfovibrio alaskensis</name>
    <dbReference type="NCBI Taxonomy" id="207559"/>
    <lineage>
        <taxon>Bacteria</taxon>
        <taxon>Pseudomonadati</taxon>
        <taxon>Thermodesulfobacteriota</taxon>
        <taxon>Desulfovibrionia</taxon>
        <taxon>Desulfovibrionales</taxon>
        <taxon>Desulfovibrionaceae</taxon>
        <taxon>Oleidesulfovibrio</taxon>
    </lineage>
</organism>
<evidence type="ECO:0000256" key="4">
    <source>
        <dbReference type="SAM" id="Coils"/>
    </source>
</evidence>
<accession>Q30V58</accession>
<keyword evidence="6" id="KW-1185">Reference proteome</keyword>
<dbReference type="InterPro" id="IPR051685">
    <property type="entry name" value="Ycf3/AcsC/BcsC/TPR_MFPF"/>
</dbReference>
<dbReference type="Gene3D" id="1.25.40.10">
    <property type="entry name" value="Tetratricopeptide repeat domain"/>
    <property type="match status" value="1"/>
</dbReference>
<keyword evidence="1" id="KW-0677">Repeat</keyword>
<dbReference type="HOGENOM" id="CLU_072765_0_0_7"/>
<dbReference type="RefSeq" id="WP_011369314.1">
    <property type="nucleotide sequence ID" value="NC_007519.1"/>
</dbReference>
<dbReference type="Proteomes" id="UP000002710">
    <property type="component" value="Chromosome"/>
</dbReference>
<evidence type="ECO:0000256" key="3">
    <source>
        <dbReference type="PROSITE-ProRule" id="PRU00339"/>
    </source>
</evidence>
<evidence type="ECO:0000313" key="6">
    <source>
        <dbReference type="Proteomes" id="UP000002710"/>
    </source>
</evidence>
<name>Q30V58_OLEA2</name>
<dbReference type="PANTHER" id="PTHR44943:SF8">
    <property type="entry name" value="TPR REPEAT-CONTAINING PROTEIN MJ0263"/>
    <property type="match status" value="1"/>
</dbReference>
<keyword evidence="4" id="KW-0175">Coiled coil</keyword>
<feature type="repeat" description="TPR" evidence="3">
    <location>
        <begin position="218"/>
        <end position="251"/>
    </location>
</feature>
<evidence type="ECO:0000256" key="2">
    <source>
        <dbReference type="ARBA" id="ARBA00022803"/>
    </source>
</evidence>
<feature type="repeat" description="TPR" evidence="3">
    <location>
        <begin position="150"/>
        <end position="183"/>
    </location>
</feature>
<dbReference type="Pfam" id="PF13432">
    <property type="entry name" value="TPR_16"/>
    <property type="match status" value="1"/>
</dbReference>
<dbReference type="InterPro" id="IPR019734">
    <property type="entry name" value="TPR_rpt"/>
</dbReference>
<dbReference type="SUPFAM" id="SSF48452">
    <property type="entry name" value="TPR-like"/>
    <property type="match status" value="1"/>
</dbReference>
<dbReference type="PROSITE" id="PS50005">
    <property type="entry name" value="TPR"/>
    <property type="match status" value="2"/>
</dbReference>
<evidence type="ECO:0000256" key="1">
    <source>
        <dbReference type="ARBA" id="ARBA00022737"/>
    </source>
</evidence>
<proteinExistence type="predicted"/>
<evidence type="ECO:0000313" key="5">
    <source>
        <dbReference type="EMBL" id="ABB40438.1"/>
    </source>
</evidence>
<gene>
    <name evidence="5" type="ordered locus">Dde_3645</name>
</gene>
<reference evidence="5 6" key="1">
    <citation type="journal article" date="2011" name="J. Bacteriol.">
        <title>Complete genome sequence and updated annotation of Desulfovibrio alaskensis G20.</title>
        <authorList>
            <person name="Hauser L.J."/>
            <person name="Land M.L."/>
            <person name="Brown S.D."/>
            <person name="Larimer F."/>
            <person name="Keller K.L."/>
            <person name="Rapp-Giles B.J."/>
            <person name="Price M.N."/>
            <person name="Lin M."/>
            <person name="Bruce D.C."/>
            <person name="Detter J.C."/>
            <person name="Tapia R."/>
            <person name="Han C.S."/>
            <person name="Goodwin L.A."/>
            <person name="Cheng J.F."/>
            <person name="Pitluck S."/>
            <person name="Copeland A."/>
            <person name="Lucas S."/>
            <person name="Nolan M."/>
            <person name="Lapidus A.L."/>
            <person name="Palumbo A.V."/>
            <person name="Wall J.D."/>
        </authorList>
    </citation>
    <scope>NUCLEOTIDE SEQUENCE [LARGE SCALE GENOMIC DNA]</scope>
    <source>
        <strain evidence="6">ATCC BAA 1058 / DSM 17464 / G20</strain>
    </source>
</reference>
<dbReference type="eggNOG" id="COG0457">
    <property type="taxonomic scope" value="Bacteria"/>
</dbReference>
<sequence length="266" mass="30517">MSAELTRARKQLTQVRSLLRQGKVMPAAQSYHTALLAVLKNPLMKAEKEEFERLLDDAAHHLNNDAELRRVFPLTIAYKPGAEREVLDVVASLVKALEEAAVSEAQEQLRQFEASKEAEMRRGQQMLDDRQFEDAQKHFRGLVARFEDDAELKGEIGDRFLKAGRYEEAFEYLAQALDESPESVHLYNRIGIALRKLGKFDVAEKYYFKAAKYTGHDPHLFFNLGRLYVDWGKWDRVAKAAGMALKLKPDFVEAEKMLNFALKKIQ</sequence>
<dbReference type="PANTHER" id="PTHR44943">
    <property type="entry name" value="CELLULOSE SYNTHASE OPERON PROTEIN C"/>
    <property type="match status" value="1"/>
</dbReference>
<protein>
    <submittedName>
        <fullName evidence="5">TPR repeat-containing protein</fullName>
    </submittedName>
</protein>
<keyword evidence="2 3" id="KW-0802">TPR repeat</keyword>
<dbReference type="SMART" id="SM00028">
    <property type="entry name" value="TPR"/>
    <property type="match status" value="3"/>
</dbReference>
<dbReference type="KEGG" id="dde:Dde_3645"/>